<dbReference type="GeneTree" id="ENSGT00490000044430"/>
<sequence length="123" mass="13534">MQSLRPEQVRGLLEPERAKTLLPRENKAWEKRAAFAKDWVAVEVGASGCGSDEKDLPSPKTLVPQEWSSVEEDDESEDSQPHHRVSPSHTTPGLAVEPALTSGTRSKLGAMPMSPYSKYQLPP</sequence>
<reference evidence="2" key="1">
    <citation type="submission" date="2018-03" db="EMBL/GenBank/DDBJ databases">
        <title>ARS-UCD1.2.</title>
        <authorList>
            <person name="Rosen B.D."/>
            <person name="Bickhart D.M."/>
            <person name="Koren S."/>
            <person name="Schnabel R.D."/>
            <person name="Hall R."/>
            <person name="Zimin A."/>
            <person name="Dreischer C."/>
            <person name="Schultheiss S."/>
            <person name="Schroeder S.G."/>
            <person name="Elsik C.G."/>
            <person name="Couldrey C."/>
            <person name="Liu G.E."/>
            <person name="Van Tassell C.P."/>
            <person name="Phillippy A.M."/>
            <person name="Smith T.P.L."/>
            <person name="Medrano J.F."/>
        </authorList>
    </citation>
    <scope>NUCLEOTIDE SEQUENCE [LARGE SCALE GENOMIC DNA]</scope>
    <source>
        <strain evidence="2">Hereford</strain>
    </source>
</reference>
<dbReference type="Bgee" id="ENSBTAG00000054544">
    <property type="expression patterns" value="Expressed in laryngeal cartilage and 61 other cell types or tissues"/>
</dbReference>
<dbReference type="Ensembl" id="ENSBTAT00000070870.2">
    <property type="protein sequence ID" value="ENSBTAP00000069965.1"/>
    <property type="gene ID" value="ENSBTAG00000054544.2"/>
</dbReference>
<evidence type="ECO:0000313" key="3">
    <source>
        <dbReference type="Proteomes" id="UP000009136"/>
    </source>
</evidence>
<feature type="compositionally biased region" description="Acidic residues" evidence="1">
    <location>
        <begin position="69"/>
        <end position="78"/>
    </location>
</feature>
<dbReference type="VEuPathDB" id="HostDB:ENSBTAG00000054544"/>
<dbReference type="STRING" id="9913.ENSBTAP00000069965"/>
<feature type="region of interest" description="Disordered" evidence="1">
    <location>
        <begin position="47"/>
        <end position="123"/>
    </location>
</feature>
<reference evidence="2" key="2">
    <citation type="submission" date="2025-08" db="UniProtKB">
        <authorList>
            <consortium name="Ensembl"/>
        </authorList>
    </citation>
    <scope>IDENTIFICATION</scope>
    <source>
        <strain evidence="2">Hereford</strain>
    </source>
</reference>
<accession>A0A3Q1NEE5</accession>
<dbReference type="OrthoDB" id="9835607at2759"/>
<protein>
    <submittedName>
        <fullName evidence="2">Small integral membrane protein 17</fullName>
    </submittedName>
</protein>
<evidence type="ECO:0000313" key="2">
    <source>
        <dbReference type="Ensembl" id="ENSBTAP00000069965.1"/>
    </source>
</evidence>
<gene>
    <name evidence="2" type="primary">SMIM17</name>
</gene>
<keyword evidence="3" id="KW-1185">Reference proteome</keyword>
<dbReference type="AlphaFoldDB" id="A0A3Q1NEE5"/>
<dbReference type="CTD" id="147670"/>
<dbReference type="Proteomes" id="UP000009136">
    <property type="component" value="Chromosome 18"/>
</dbReference>
<reference evidence="2" key="3">
    <citation type="submission" date="2025-09" db="UniProtKB">
        <authorList>
            <consortium name="Ensembl"/>
        </authorList>
    </citation>
    <scope>IDENTIFICATION</scope>
    <source>
        <strain evidence="2">Hereford</strain>
    </source>
</reference>
<dbReference type="FunCoup" id="A0A3Q1NEE5">
    <property type="interactions" value="261"/>
</dbReference>
<name>A0A3Q1NEE5_BOVIN</name>
<dbReference type="RefSeq" id="XP_015313984.1">
    <property type="nucleotide sequence ID" value="XM_015458498.3"/>
</dbReference>
<organism evidence="2 3">
    <name type="scientific">Bos taurus</name>
    <name type="common">Bovine</name>
    <dbReference type="NCBI Taxonomy" id="9913"/>
    <lineage>
        <taxon>Eukaryota</taxon>
        <taxon>Metazoa</taxon>
        <taxon>Chordata</taxon>
        <taxon>Craniata</taxon>
        <taxon>Vertebrata</taxon>
        <taxon>Euteleostomi</taxon>
        <taxon>Mammalia</taxon>
        <taxon>Eutheria</taxon>
        <taxon>Laurasiatheria</taxon>
        <taxon>Artiodactyla</taxon>
        <taxon>Ruminantia</taxon>
        <taxon>Pecora</taxon>
        <taxon>Bovidae</taxon>
        <taxon>Bovinae</taxon>
        <taxon>Bos</taxon>
    </lineage>
</organism>
<dbReference type="GeneID" id="100849034"/>
<evidence type="ECO:0000256" key="1">
    <source>
        <dbReference type="SAM" id="MobiDB-lite"/>
    </source>
</evidence>
<proteinExistence type="predicted"/>
<dbReference type="InParanoid" id="A0A3Q1NEE5"/>